<keyword evidence="2" id="KW-1185">Reference proteome</keyword>
<sequence length="74" mass="8284">MLLTNLLDPIPIFPIRLQYTTGSVYVANVTIHTTGEIILKNLQNYVGPYGPYCKLSYHCKDVQLTDTIEGLGIK</sequence>
<protein>
    <submittedName>
        <fullName evidence="1">11837_t:CDS:1</fullName>
    </submittedName>
</protein>
<accession>A0ABN7WVB6</accession>
<name>A0ABN7WVB6_GIGMA</name>
<comment type="caution">
    <text evidence="1">The sequence shown here is derived from an EMBL/GenBank/DDBJ whole genome shotgun (WGS) entry which is preliminary data.</text>
</comment>
<dbReference type="Proteomes" id="UP000789901">
    <property type="component" value="Unassembled WGS sequence"/>
</dbReference>
<dbReference type="EMBL" id="CAJVQB010065646">
    <property type="protein sequence ID" value="CAG8841377.1"/>
    <property type="molecule type" value="Genomic_DNA"/>
</dbReference>
<reference evidence="1 2" key="1">
    <citation type="submission" date="2021-06" db="EMBL/GenBank/DDBJ databases">
        <authorList>
            <person name="Kallberg Y."/>
            <person name="Tangrot J."/>
            <person name="Rosling A."/>
        </authorList>
    </citation>
    <scope>NUCLEOTIDE SEQUENCE [LARGE SCALE GENOMIC DNA]</scope>
    <source>
        <strain evidence="1 2">120-4 pot B 10/14</strain>
    </source>
</reference>
<proteinExistence type="predicted"/>
<gene>
    <name evidence="1" type="ORF">GMARGA_LOCUS35397</name>
</gene>
<organism evidence="1 2">
    <name type="scientific">Gigaspora margarita</name>
    <dbReference type="NCBI Taxonomy" id="4874"/>
    <lineage>
        <taxon>Eukaryota</taxon>
        <taxon>Fungi</taxon>
        <taxon>Fungi incertae sedis</taxon>
        <taxon>Mucoromycota</taxon>
        <taxon>Glomeromycotina</taxon>
        <taxon>Glomeromycetes</taxon>
        <taxon>Diversisporales</taxon>
        <taxon>Gigasporaceae</taxon>
        <taxon>Gigaspora</taxon>
    </lineage>
</organism>
<feature type="non-terminal residue" evidence="1">
    <location>
        <position position="74"/>
    </location>
</feature>
<evidence type="ECO:0000313" key="1">
    <source>
        <dbReference type="EMBL" id="CAG8841377.1"/>
    </source>
</evidence>
<evidence type="ECO:0000313" key="2">
    <source>
        <dbReference type="Proteomes" id="UP000789901"/>
    </source>
</evidence>